<organism evidence="1 2">
    <name type="scientific">Coemansia nantahalensis</name>
    <dbReference type="NCBI Taxonomy" id="2789366"/>
    <lineage>
        <taxon>Eukaryota</taxon>
        <taxon>Fungi</taxon>
        <taxon>Fungi incertae sedis</taxon>
        <taxon>Zoopagomycota</taxon>
        <taxon>Kickxellomycotina</taxon>
        <taxon>Kickxellomycetes</taxon>
        <taxon>Kickxellales</taxon>
        <taxon>Kickxellaceae</taxon>
        <taxon>Coemansia</taxon>
    </lineage>
</organism>
<accession>A0ACC1K0A3</accession>
<protein>
    <submittedName>
        <fullName evidence="1">Uncharacterized protein</fullName>
    </submittedName>
</protein>
<evidence type="ECO:0000313" key="1">
    <source>
        <dbReference type="EMBL" id="KAJ2770687.1"/>
    </source>
</evidence>
<reference evidence="1" key="1">
    <citation type="submission" date="2022-07" db="EMBL/GenBank/DDBJ databases">
        <title>Phylogenomic reconstructions and comparative analyses of Kickxellomycotina fungi.</title>
        <authorList>
            <person name="Reynolds N.K."/>
            <person name="Stajich J.E."/>
            <person name="Barry K."/>
            <person name="Grigoriev I.V."/>
            <person name="Crous P."/>
            <person name="Smith M.E."/>
        </authorList>
    </citation>
    <scope>NUCLEOTIDE SEQUENCE</scope>
    <source>
        <strain evidence="1">CBS 109366</strain>
    </source>
</reference>
<dbReference type="EMBL" id="JANBUJ010000680">
    <property type="protein sequence ID" value="KAJ2770687.1"/>
    <property type="molecule type" value="Genomic_DNA"/>
</dbReference>
<evidence type="ECO:0000313" key="2">
    <source>
        <dbReference type="Proteomes" id="UP001140234"/>
    </source>
</evidence>
<comment type="caution">
    <text evidence="1">The sequence shown here is derived from an EMBL/GenBank/DDBJ whole genome shotgun (WGS) entry which is preliminary data.</text>
</comment>
<proteinExistence type="predicted"/>
<gene>
    <name evidence="1" type="ORF">IWQ57_002545</name>
</gene>
<sequence length="442" mass="47865">MSAQVADALSTLFRSDALDSVDSAEKAARGFVLDALAAQAEHGAAAQREALASIIDACVGEQVAQTIAAAVLGALATLMGAADTAVDGGARQATLRYLLEKTQERSSAFEGVAIDARRALAGTLAAEGKREEAAVLLQGIRFEQSQRTYSALEMFGVHVTAMELFLEAGLPEQAAQLQSRAAALLSQVTDAGEVGRYRFVQARTHDLSLRYIEAAAIYHTIAQSHTRDPARQTETLERAIRCAVLASAGPQKMRVMTGLYHEKLAAPLPGYRLLENMVLKRVVKPAELRLFSEQLESHQRSLLADGSTTLLDHAVREHNIFVLSSLYTNIRFDNLGRMLGVGADAAELLCARMIEEGRMKGRIDQVDGVITFEGAHEVKEVSAAISRKSQAAAQPPPMHFREVTAARWDGRIVRLCTAVEDAVDLLIERQPVYTNMMLKGTS</sequence>
<name>A0ACC1K0A3_9FUNG</name>
<dbReference type="Proteomes" id="UP001140234">
    <property type="component" value="Unassembled WGS sequence"/>
</dbReference>
<keyword evidence="2" id="KW-1185">Reference proteome</keyword>